<reference evidence="2" key="1">
    <citation type="journal article" date="2019" name="Int. J. Syst. Evol. Microbiol.">
        <title>The Global Catalogue of Microorganisms (GCM) 10K type strain sequencing project: providing services to taxonomists for standard genome sequencing and annotation.</title>
        <authorList>
            <consortium name="The Broad Institute Genomics Platform"/>
            <consortium name="The Broad Institute Genome Sequencing Center for Infectious Disease"/>
            <person name="Wu L."/>
            <person name="Ma J."/>
        </authorList>
    </citation>
    <scope>NUCLEOTIDE SEQUENCE [LARGE SCALE GENOMIC DNA]</scope>
    <source>
        <strain evidence="2">CGMCC 4.7608</strain>
    </source>
</reference>
<dbReference type="RefSeq" id="WP_156183732.1">
    <property type="nucleotide sequence ID" value="NZ_JAJOHW010000021.1"/>
</dbReference>
<evidence type="ECO:0000313" key="1">
    <source>
        <dbReference type="EMBL" id="MFC4489253.1"/>
    </source>
</evidence>
<accession>A0ABV8ZS37</accession>
<name>A0ABV8ZS37_9NEIS</name>
<keyword evidence="2" id="KW-1185">Reference proteome</keyword>
<dbReference type="Proteomes" id="UP001595999">
    <property type="component" value="Unassembled WGS sequence"/>
</dbReference>
<dbReference type="EMBL" id="JBHSEK010000003">
    <property type="protein sequence ID" value="MFC4489253.1"/>
    <property type="molecule type" value="Genomic_DNA"/>
</dbReference>
<proteinExistence type="predicted"/>
<gene>
    <name evidence="1" type="ORF">ACFO0R_06445</name>
</gene>
<protein>
    <submittedName>
        <fullName evidence="1">Uncharacterized protein</fullName>
    </submittedName>
</protein>
<evidence type="ECO:0000313" key="2">
    <source>
        <dbReference type="Proteomes" id="UP001595999"/>
    </source>
</evidence>
<comment type="caution">
    <text evidence="1">The sequence shown here is derived from an EMBL/GenBank/DDBJ whole genome shotgun (WGS) entry which is preliminary data.</text>
</comment>
<organism evidence="1 2">
    <name type="scientific">Chromobacterium aquaticum</name>
    <dbReference type="NCBI Taxonomy" id="467180"/>
    <lineage>
        <taxon>Bacteria</taxon>
        <taxon>Pseudomonadati</taxon>
        <taxon>Pseudomonadota</taxon>
        <taxon>Betaproteobacteria</taxon>
        <taxon>Neisseriales</taxon>
        <taxon>Chromobacteriaceae</taxon>
        <taxon>Chromobacterium</taxon>
    </lineage>
</organism>
<sequence length="52" mass="6177">MSRCVHTLRHHRVLSAHAQARHQRMPWLKRKARLPRAAQAGWLTRLRAWLCG</sequence>